<evidence type="ECO:0000256" key="2">
    <source>
        <dbReference type="ARBA" id="ARBA00022692"/>
    </source>
</evidence>
<evidence type="ECO:0000256" key="5">
    <source>
        <dbReference type="SAM" id="Phobius"/>
    </source>
</evidence>
<evidence type="ECO:0000313" key="8">
    <source>
        <dbReference type="Proteomes" id="UP000654075"/>
    </source>
</evidence>
<evidence type="ECO:0000256" key="4">
    <source>
        <dbReference type="ARBA" id="ARBA00023136"/>
    </source>
</evidence>
<dbReference type="PANTHER" id="PTHR10217">
    <property type="entry name" value="VOLTAGE AND LIGAND GATED POTASSIUM CHANNEL"/>
    <property type="match status" value="1"/>
</dbReference>
<keyword evidence="2 5" id="KW-0812">Transmembrane</keyword>
<feature type="domain" description="Ion transport" evidence="6">
    <location>
        <begin position="61"/>
        <end position="313"/>
    </location>
</feature>
<feature type="transmembrane region" description="Helical" evidence="5">
    <location>
        <begin position="204"/>
        <end position="222"/>
    </location>
</feature>
<comment type="caution">
    <text evidence="7">The sequence shown here is derived from an EMBL/GenBank/DDBJ whole genome shotgun (WGS) entry which is preliminary data.</text>
</comment>
<evidence type="ECO:0000259" key="6">
    <source>
        <dbReference type="Pfam" id="PF00520"/>
    </source>
</evidence>
<comment type="subcellular location">
    <subcellularLocation>
        <location evidence="1">Membrane</location>
        <topology evidence="1">Multi-pass membrane protein</topology>
    </subcellularLocation>
</comment>
<dbReference type="InterPro" id="IPR003938">
    <property type="entry name" value="K_chnl_volt-dep_EAG/ELK/ERG"/>
</dbReference>
<dbReference type="GO" id="GO:0005886">
    <property type="term" value="C:plasma membrane"/>
    <property type="evidence" value="ECO:0007669"/>
    <property type="project" value="TreeGrafter"/>
</dbReference>
<dbReference type="InterPro" id="IPR005821">
    <property type="entry name" value="Ion_trans_dom"/>
</dbReference>
<dbReference type="OrthoDB" id="297496at2759"/>
<feature type="non-terminal residue" evidence="7">
    <location>
        <position position="1"/>
    </location>
</feature>
<keyword evidence="8" id="KW-1185">Reference proteome</keyword>
<proteinExistence type="predicted"/>
<accession>A0A813F9F9</accession>
<name>A0A813F9F9_POLGL</name>
<dbReference type="EMBL" id="CAJNNV010022717">
    <property type="protein sequence ID" value="CAE8608295.1"/>
    <property type="molecule type" value="Genomic_DNA"/>
</dbReference>
<keyword evidence="4 5" id="KW-0472">Membrane</keyword>
<dbReference type="GO" id="GO:0005249">
    <property type="term" value="F:voltage-gated potassium channel activity"/>
    <property type="evidence" value="ECO:0007669"/>
    <property type="project" value="InterPro"/>
</dbReference>
<feature type="transmembrane region" description="Helical" evidence="5">
    <location>
        <begin position="268"/>
        <end position="288"/>
    </location>
</feature>
<dbReference type="Gene3D" id="1.10.287.70">
    <property type="match status" value="1"/>
</dbReference>
<dbReference type="PRINTS" id="PR01463">
    <property type="entry name" value="EAGCHANLFMLY"/>
</dbReference>
<gene>
    <name evidence="7" type="ORF">PGLA1383_LOCUS26166</name>
</gene>
<organism evidence="7 8">
    <name type="scientific">Polarella glacialis</name>
    <name type="common">Dinoflagellate</name>
    <dbReference type="NCBI Taxonomy" id="89957"/>
    <lineage>
        <taxon>Eukaryota</taxon>
        <taxon>Sar</taxon>
        <taxon>Alveolata</taxon>
        <taxon>Dinophyceae</taxon>
        <taxon>Suessiales</taxon>
        <taxon>Suessiaceae</taxon>
        <taxon>Polarella</taxon>
    </lineage>
</organism>
<sequence>MGMLCCCRGSSRTDEEDEWTQIDFSEELARDHTGSRFTLHESNRFRHGWAILNGVLLLYISSIFVFRIVFVDLRVGSDVNLPSYWKDGWDNWDFFVDLVFWMDLFLRFTFTYEDDSGREVDSLSLIARKYVCSGDLFMNIVACLPRQTFTIFYDEGETPFSSQTVRVLRLQKFARLTRLLLTTRVARRVNVGLPCSKLMQGGNILFAFGLVVHFLACGWYLTAALNDYPEETWVARRKLIRGGPQPPPGGCPEGDTVEMFDLRPEEQWIHAMYFILTVFSTVGFGDITPMTTVEMVYVCFTLMVGTMFHSYII</sequence>
<feature type="non-terminal residue" evidence="7">
    <location>
        <position position="313"/>
    </location>
</feature>
<evidence type="ECO:0000256" key="1">
    <source>
        <dbReference type="ARBA" id="ARBA00004141"/>
    </source>
</evidence>
<dbReference type="GO" id="GO:0042391">
    <property type="term" value="P:regulation of membrane potential"/>
    <property type="evidence" value="ECO:0007669"/>
    <property type="project" value="TreeGrafter"/>
</dbReference>
<dbReference type="Proteomes" id="UP000654075">
    <property type="component" value="Unassembled WGS sequence"/>
</dbReference>
<dbReference type="Pfam" id="PF00520">
    <property type="entry name" value="Ion_trans"/>
    <property type="match status" value="1"/>
</dbReference>
<protein>
    <recommendedName>
        <fullName evidence="6">Ion transport domain-containing protein</fullName>
    </recommendedName>
</protein>
<feature type="transmembrane region" description="Helical" evidence="5">
    <location>
        <begin position="295"/>
        <end position="312"/>
    </location>
</feature>
<dbReference type="PANTHER" id="PTHR10217:SF435">
    <property type="entry name" value="POTASSIUM VOLTAGE-GATED CHANNEL PROTEIN EAG"/>
    <property type="match status" value="1"/>
</dbReference>
<keyword evidence="3 5" id="KW-1133">Transmembrane helix</keyword>
<feature type="transmembrane region" description="Helical" evidence="5">
    <location>
        <begin position="49"/>
        <end position="71"/>
    </location>
</feature>
<evidence type="ECO:0000313" key="7">
    <source>
        <dbReference type="EMBL" id="CAE8608295.1"/>
    </source>
</evidence>
<dbReference type="AlphaFoldDB" id="A0A813F9F9"/>
<dbReference type="SUPFAM" id="SSF81324">
    <property type="entry name" value="Voltage-gated potassium channels"/>
    <property type="match status" value="1"/>
</dbReference>
<reference evidence="7" key="1">
    <citation type="submission" date="2021-02" db="EMBL/GenBank/DDBJ databases">
        <authorList>
            <person name="Dougan E. K."/>
            <person name="Rhodes N."/>
            <person name="Thang M."/>
            <person name="Chan C."/>
        </authorList>
    </citation>
    <scope>NUCLEOTIDE SEQUENCE</scope>
</reference>
<evidence type="ECO:0000256" key="3">
    <source>
        <dbReference type="ARBA" id="ARBA00022989"/>
    </source>
</evidence>
<dbReference type="InterPro" id="IPR050818">
    <property type="entry name" value="KCNH_animal-type"/>
</dbReference>